<comment type="subcellular location">
    <subcellularLocation>
        <location evidence="1 11">Membrane</location>
        <topology evidence="1 11">Multi-pass membrane protein</topology>
    </subcellularLocation>
</comment>
<keyword evidence="4 11" id="KW-0812">Transmembrane</keyword>
<dbReference type="InterPro" id="IPR040445">
    <property type="entry name" value="Kir_TM"/>
</dbReference>
<dbReference type="SUPFAM" id="SSF81296">
    <property type="entry name" value="E set domains"/>
    <property type="match status" value="1"/>
</dbReference>
<evidence type="ECO:0000256" key="11">
    <source>
        <dbReference type="RuleBase" id="RU003822"/>
    </source>
</evidence>
<evidence type="ECO:0000256" key="7">
    <source>
        <dbReference type="ARBA" id="ARBA00022989"/>
    </source>
</evidence>
<keyword evidence="7 13" id="KW-1133">Transmembrane helix</keyword>
<comment type="similarity">
    <text evidence="11">Belongs to the inward rectifier-type potassium channel (TC 1.A.2.1) family.</text>
</comment>
<dbReference type="GO" id="GO:0034765">
    <property type="term" value="P:regulation of monoatomic ion transmembrane transport"/>
    <property type="evidence" value="ECO:0007669"/>
    <property type="project" value="TreeGrafter"/>
</dbReference>
<dbReference type="InterPro" id="IPR013518">
    <property type="entry name" value="K_chnl_inward-rec_Kir_cyto"/>
</dbReference>
<sequence length="943" mass="101120">MPSPEGLRPPVDLPGGEGTPSPASPLTLHSGDAPRSLRQTSIRSRLCAPAFEDGSALPHASPLPLDMGTDGACRTPLLASPSSPLEGGTARRDRLSARDVWPSLPSAQSSPCRVPENVGGAPRARSECVSSLLVHPGASSAGCLPAPPGRAASFPAADVLSPRGPFFLVENDSPPKSFSCDPVFCRPHPPRKLREAPEESLHFAASFDCASDAGHYGLEADDLSAAAGLCAASAFRIPLPFASASRRLSHPPDRLDARPRGLLLPSSRPGSVDSPEERGQELPGGCCLSGRERRERSDLCFASRHAWAPEASQAPEMQDPLANPERYVREGSRRNVQAFLGSSGAYNVLHKWRYTHGYLDFILNDRFHAILSMKWAHLVFLVFAVVVAWAAFLALILAVLTGGELQRCLGQDAAELLDYYFFVIETMFAIGYGSPRAPTCRTSSLFVTPTAVSGILINSVVLGVVFQKFSAASKRKWALAFSNCLVGRPSFPAPARLGVDSSASLEKGAQLASAELVYGCCSSLPFVRKPGGEAERERGNGIPGSMRPHDSAAKRDVTEATEMTTPRAAGPAPRRARHEREGPKLQLDAVSPSASSRGSPAAGRGAQGRDGRSEAGGNGAVPASSSQRARRPRSDEPRTERSDASDAQSGEEPAALGNGTGVCGHRGTLESQQSHANAEEAESSMLSDKPQQDTWAETDRDGGLSACGWGRERPQPRPSQRCASLGDAGSKRGDADGAAEASEDRWTPCARAREDATCAPVLAAHSSFAHLRDSGAANTPQCLCRAPTSPSTWQHYRLSFRVINVTHHSFFNPKLCLYLLKHSARGLRIRQFPTFRTDTPLEFLEMPITVTVDTRDRDSPLRDVTAEELKQEGSAYEILSFLSFTDNHTSRPVEIRKSWSLRSIKWGESFTPIVRPPCASAVSSGGYEVDVDSLSTTERARFC</sequence>
<proteinExistence type="inferred from homology"/>
<dbReference type="Pfam" id="PF01007">
    <property type="entry name" value="IRK"/>
    <property type="match status" value="1"/>
</dbReference>
<feature type="region of interest" description="Disordered" evidence="12">
    <location>
        <begin position="1"/>
        <end position="41"/>
    </location>
</feature>
<feature type="compositionally biased region" description="Basic and acidic residues" evidence="12">
    <location>
        <begin position="250"/>
        <end position="259"/>
    </location>
</feature>
<keyword evidence="2 11" id="KW-0813">Transport</keyword>
<feature type="domain" description="Inward rectifier potassium channel C-terminal" evidence="15">
    <location>
        <begin position="839"/>
        <end position="939"/>
    </location>
</feature>
<gene>
    <name evidence="16" type="ORF">BN1204_015190</name>
</gene>
<keyword evidence="3 11" id="KW-0633">Potassium transport</keyword>
<dbReference type="SUPFAM" id="SSF81324">
    <property type="entry name" value="Voltage-gated potassium channels"/>
    <property type="match status" value="1"/>
</dbReference>
<feature type="region of interest" description="Disordered" evidence="12">
    <location>
        <begin position="53"/>
        <end position="93"/>
    </location>
</feature>
<dbReference type="InterPro" id="IPR014756">
    <property type="entry name" value="Ig_E-set"/>
</dbReference>
<keyword evidence="8 11" id="KW-0406">Ion transport</keyword>
<protein>
    <submittedName>
        <fullName evidence="16">Inward rectifier potassium channel 16</fullName>
    </submittedName>
</protein>
<evidence type="ECO:0000256" key="10">
    <source>
        <dbReference type="ARBA" id="ARBA00023303"/>
    </source>
</evidence>
<evidence type="ECO:0000256" key="1">
    <source>
        <dbReference type="ARBA" id="ARBA00004141"/>
    </source>
</evidence>
<evidence type="ECO:0000256" key="8">
    <source>
        <dbReference type="ARBA" id="ARBA00023065"/>
    </source>
</evidence>
<name>A0A0F7U741_NEOCL</name>
<feature type="transmembrane region" description="Helical" evidence="13">
    <location>
        <begin position="445"/>
        <end position="466"/>
    </location>
</feature>
<dbReference type="GO" id="GO:1990573">
    <property type="term" value="P:potassium ion import across plasma membrane"/>
    <property type="evidence" value="ECO:0007669"/>
    <property type="project" value="TreeGrafter"/>
</dbReference>
<evidence type="ECO:0000256" key="3">
    <source>
        <dbReference type="ARBA" id="ARBA00022538"/>
    </source>
</evidence>
<keyword evidence="5 11" id="KW-0851">Voltage-gated channel</keyword>
<evidence type="ECO:0000256" key="6">
    <source>
        <dbReference type="ARBA" id="ARBA00022958"/>
    </source>
</evidence>
<dbReference type="GO" id="GO:0034702">
    <property type="term" value="C:monoatomic ion channel complex"/>
    <property type="evidence" value="ECO:0007669"/>
    <property type="project" value="UniProtKB-KW"/>
</dbReference>
<dbReference type="GO" id="GO:0005242">
    <property type="term" value="F:inward rectifier potassium channel activity"/>
    <property type="evidence" value="ECO:0007669"/>
    <property type="project" value="InterPro"/>
</dbReference>
<evidence type="ECO:0000313" key="16">
    <source>
        <dbReference type="EMBL" id="CEL65679.1"/>
    </source>
</evidence>
<feature type="compositionally biased region" description="Basic and acidic residues" evidence="12">
    <location>
        <begin position="632"/>
        <end position="644"/>
    </location>
</feature>
<organism evidence="16">
    <name type="scientific">Neospora caninum (strain Liverpool)</name>
    <dbReference type="NCBI Taxonomy" id="572307"/>
    <lineage>
        <taxon>Eukaryota</taxon>
        <taxon>Sar</taxon>
        <taxon>Alveolata</taxon>
        <taxon>Apicomplexa</taxon>
        <taxon>Conoidasida</taxon>
        <taxon>Coccidia</taxon>
        <taxon>Eucoccidiorida</taxon>
        <taxon>Eimeriorina</taxon>
        <taxon>Sarcocystidae</taxon>
        <taxon>Neospora</taxon>
    </lineage>
</organism>
<dbReference type="EMBL" id="LN714479">
    <property type="protein sequence ID" value="CEL65679.1"/>
    <property type="molecule type" value="Genomic_DNA"/>
</dbReference>
<feature type="compositionally biased region" description="Basic and acidic residues" evidence="12">
    <location>
        <begin position="530"/>
        <end position="539"/>
    </location>
</feature>
<dbReference type="GO" id="GO:0005886">
    <property type="term" value="C:plasma membrane"/>
    <property type="evidence" value="ECO:0007669"/>
    <property type="project" value="TreeGrafter"/>
</dbReference>
<evidence type="ECO:0000259" key="14">
    <source>
        <dbReference type="Pfam" id="PF01007"/>
    </source>
</evidence>
<reference evidence="16" key="1">
    <citation type="journal article" date="2015" name="PLoS ONE">
        <title>Comprehensive Evaluation of Toxoplasma gondii VEG and Neospora caninum LIV Genomes with Tachyzoite Stage Transcriptome and Proteome Defines Novel Transcript Features.</title>
        <authorList>
            <person name="Ramaprasad A."/>
            <person name="Mourier T."/>
            <person name="Naeem R."/>
            <person name="Malas T.B."/>
            <person name="Moussa E."/>
            <person name="Panigrahi A."/>
            <person name="Vermont S.J."/>
            <person name="Otto T.D."/>
            <person name="Wastling J."/>
            <person name="Pain A."/>
        </authorList>
    </citation>
    <scope>NUCLEOTIDE SEQUENCE</scope>
    <source>
        <strain evidence="16">Liverpool</strain>
    </source>
</reference>
<keyword evidence="9 13" id="KW-0472">Membrane</keyword>
<dbReference type="Pfam" id="PF17655">
    <property type="entry name" value="IRK_C"/>
    <property type="match status" value="1"/>
</dbReference>
<keyword evidence="10 11" id="KW-0407">Ion channel</keyword>
<dbReference type="InterPro" id="IPR016449">
    <property type="entry name" value="K_chnl_inward-rec_Kir"/>
</dbReference>
<feature type="region of interest" description="Disordered" evidence="12">
    <location>
        <begin position="246"/>
        <end position="287"/>
    </location>
</feature>
<dbReference type="AlphaFoldDB" id="A0A0F7U741"/>
<evidence type="ECO:0000256" key="12">
    <source>
        <dbReference type="SAM" id="MobiDB-lite"/>
    </source>
</evidence>
<dbReference type="PANTHER" id="PTHR11767">
    <property type="entry name" value="INWARD RECTIFIER POTASSIUM CHANNEL"/>
    <property type="match status" value="1"/>
</dbReference>
<feature type="region of interest" description="Disordered" evidence="12">
    <location>
        <begin position="529"/>
        <end position="746"/>
    </location>
</feature>
<accession>A0A0F7U741</accession>
<feature type="domain" description="Potassium channel inwardly rectifying transmembrane" evidence="14">
    <location>
        <begin position="362"/>
        <end position="470"/>
    </location>
</feature>
<feature type="compositionally biased region" description="Basic and acidic residues" evidence="12">
    <location>
        <begin position="547"/>
        <end position="558"/>
    </location>
</feature>
<feature type="transmembrane region" description="Helical" evidence="13">
    <location>
        <begin position="375"/>
        <end position="401"/>
    </location>
</feature>
<evidence type="ECO:0000259" key="15">
    <source>
        <dbReference type="Pfam" id="PF17655"/>
    </source>
</evidence>
<evidence type="ECO:0000256" key="2">
    <source>
        <dbReference type="ARBA" id="ARBA00022448"/>
    </source>
</evidence>
<evidence type="ECO:0000256" key="9">
    <source>
        <dbReference type="ARBA" id="ARBA00023136"/>
    </source>
</evidence>
<keyword evidence="6 11" id="KW-0630">Potassium</keyword>
<evidence type="ECO:0000256" key="13">
    <source>
        <dbReference type="SAM" id="Phobius"/>
    </source>
</evidence>
<dbReference type="InterPro" id="IPR041647">
    <property type="entry name" value="IRK_C"/>
</dbReference>
<dbReference type="Gene3D" id="2.60.40.1400">
    <property type="entry name" value="G protein-activated inward rectifier potassium channel 1"/>
    <property type="match status" value="2"/>
</dbReference>
<evidence type="ECO:0000256" key="5">
    <source>
        <dbReference type="ARBA" id="ARBA00022882"/>
    </source>
</evidence>
<evidence type="ECO:0000256" key="4">
    <source>
        <dbReference type="ARBA" id="ARBA00022692"/>
    </source>
</evidence>
<dbReference type="Gene3D" id="1.10.287.70">
    <property type="match status" value="1"/>
</dbReference>
<feature type="compositionally biased region" description="Low complexity" evidence="12">
    <location>
        <begin position="591"/>
        <end position="604"/>
    </location>
</feature>